<evidence type="ECO:0000313" key="4">
    <source>
        <dbReference type="EMBL" id="NJA88191.1"/>
    </source>
</evidence>
<gene>
    <name evidence="4" type="ORF">HCX48_03010</name>
</gene>
<evidence type="ECO:0000256" key="1">
    <source>
        <dbReference type="ARBA" id="ARBA00022722"/>
    </source>
</evidence>
<dbReference type="EMBL" id="JAATWB010000001">
    <property type="protein sequence ID" value="NJA88191.1"/>
    <property type="molecule type" value="Genomic_DNA"/>
</dbReference>
<dbReference type="InterPro" id="IPR016191">
    <property type="entry name" value="Ribonuclease/ribotoxin"/>
</dbReference>
<dbReference type="SUPFAM" id="SSF53933">
    <property type="entry name" value="Microbial ribonucleases"/>
    <property type="match status" value="1"/>
</dbReference>
<organism evidence="4 5">
    <name type="scientific">Rhodocyclus gracilis</name>
    <dbReference type="NCBI Taxonomy" id="2929842"/>
    <lineage>
        <taxon>Bacteria</taxon>
        <taxon>Pseudomonadati</taxon>
        <taxon>Pseudomonadota</taxon>
        <taxon>Betaproteobacteria</taxon>
        <taxon>Rhodocyclales</taxon>
        <taxon>Rhodocyclaceae</taxon>
        <taxon>Rhodocyclus</taxon>
    </lineage>
</organism>
<feature type="signal peptide" evidence="3">
    <location>
        <begin position="1"/>
        <end position="32"/>
    </location>
</feature>
<evidence type="ECO:0000256" key="2">
    <source>
        <dbReference type="ARBA" id="ARBA00022801"/>
    </source>
</evidence>
<dbReference type="Gene3D" id="3.10.450.30">
    <property type="entry name" value="Microbial ribonucleases"/>
    <property type="match status" value="1"/>
</dbReference>
<name>A0ABX0WFX8_9RHOO</name>
<reference evidence="5" key="1">
    <citation type="submission" date="2020-03" db="EMBL/GenBank/DDBJ databases">
        <title>Whole-genome sequence of the purple nonsulfur bacterium Rhodocyclus tenuis DSM112.</title>
        <authorList>
            <person name="Kyndt J.A."/>
            <person name="Meyer T.E."/>
        </authorList>
    </citation>
    <scope>NUCLEOTIDE SEQUENCE [LARGE SCALE GENOMIC DNA]</scope>
    <source>
        <strain evidence="5">DSM 112</strain>
    </source>
</reference>
<protein>
    <submittedName>
        <fullName evidence="4">Ribonuclease N1</fullName>
    </submittedName>
</protein>
<evidence type="ECO:0000313" key="5">
    <source>
        <dbReference type="Proteomes" id="UP000720344"/>
    </source>
</evidence>
<keyword evidence="1" id="KW-0540">Nuclease</keyword>
<evidence type="ECO:0000256" key="3">
    <source>
        <dbReference type="SAM" id="SignalP"/>
    </source>
</evidence>
<dbReference type="Pfam" id="PF00545">
    <property type="entry name" value="Ribonuclease"/>
    <property type="match status" value="1"/>
</dbReference>
<dbReference type="InterPro" id="IPR000026">
    <property type="entry name" value="N1-like"/>
</dbReference>
<sequence>MPFAAFLRFGQHVRALLLLALAACVFGFPAQARDSFNERAFFAPPTSGIGTVAVADLPPEARETLRLIRRGGPFPFVRKDGSVFGNFEHRLPAQARGYYREFTVPTPGARDRGARRIIAGGEPQAAPGGEFYYSDDHYRTFRRIRE</sequence>
<accession>A0ABX0WFX8</accession>
<keyword evidence="5" id="KW-1185">Reference proteome</keyword>
<keyword evidence="3" id="KW-0732">Signal</keyword>
<dbReference type="RefSeq" id="WP_167680517.1">
    <property type="nucleotide sequence ID" value="NZ_JAATWB010000001.1"/>
</dbReference>
<keyword evidence="2" id="KW-0378">Hydrolase</keyword>
<comment type="caution">
    <text evidence="4">The sequence shown here is derived from an EMBL/GenBank/DDBJ whole genome shotgun (WGS) entry which is preliminary data.</text>
</comment>
<proteinExistence type="predicted"/>
<feature type="chain" id="PRO_5046993613" evidence="3">
    <location>
        <begin position="33"/>
        <end position="146"/>
    </location>
</feature>
<dbReference type="Proteomes" id="UP000720344">
    <property type="component" value="Unassembled WGS sequence"/>
</dbReference>